<dbReference type="InterPro" id="IPR050951">
    <property type="entry name" value="Retrovirus_Pol_polyprotein"/>
</dbReference>
<dbReference type="Gene3D" id="3.30.420.10">
    <property type="entry name" value="Ribonuclease H-like superfamily/Ribonuclease H"/>
    <property type="match status" value="1"/>
</dbReference>
<name>A0A367IXY9_RHIAZ</name>
<dbReference type="AlphaFoldDB" id="A0A367IXY9"/>
<accession>A0A367IXY9</accession>
<dbReference type="SUPFAM" id="SSF53098">
    <property type="entry name" value="Ribonuclease H-like"/>
    <property type="match status" value="1"/>
</dbReference>
<reference evidence="2 3" key="1">
    <citation type="journal article" date="2018" name="G3 (Bethesda)">
        <title>Phylogenetic and Phylogenomic Definition of Rhizopus Species.</title>
        <authorList>
            <person name="Gryganskyi A.P."/>
            <person name="Golan J."/>
            <person name="Dolatabadi S."/>
            <person name="Mondo S."/>
            <person name="Robb S."/>
            <person name="Idnurm A."/>
            <person name="Muszewska A."/>
            <person name="Steczkiewicz K."/>
            <person name="Masonjones S."/>
            <person name="Liao H.L."/>
            <person name="Gajdeczka M.T."/>
            <person name="Anike F."/>
            <person name="Vuek A."/>
            <person name="Anishchenko I.M."/>
            <person name="Voigt K."/>
            <person name="de Hoog G.S."/>
            <person name="Smith M.E."/>
            <person name="Heitman J."/>
            <person name="Vilgalys R."/>
            <person name="Stajich J.E."/>
        </authorList>
    </citation>
    <scope>NUCLEOTIDE SEQUENCE [LARGE SCALE GENOMIC DNA]</scope>
    <source>
        <strain evidence="2 3">CBS 357.93</strain>
    </source>
</reference>
<evidence type="ECO:0000313" key="3">
    <source>
        <dbReference type="Proteomes" id="UP000252139"/>
    </source>
</evidence>
<dbReference type="OrthoDB" id="5592268at2759"/>
<dbReference type="GO" id="GO:0003676">
    <property type="term" value="F:nucleic acid binding"/>
    <property type="evidence" value="ECO:0007669"/>
    <property type="project" value="InterPro"/>
</dbReference>
<dbReference type="InterPro" id="IPR012337">
    <property type="entry name" value="RNaseH-like_sf"/>
</dbReference>
<sequence length="150" mass="17163">MAVEYFTGWSIARTVKNSDANTTKILTGTGSHLNGDEVEEFVKLVQTRHKFSASYRLQTNGRVEQLNGTIVKGIQKMVENNKKTWNILLSSMLYAYMTKIQKYTKLSSYEALFGVLLRVPGLDPLQELGNRLGVERLYYLIDKHINKEDK</sequence>
<keyword evidence="3" id="KW-1185">Reference proteome</keyword>
<dbReference type="Proteomes" id="UP000252139">
    <property type="component" value="Unassembled WGS sequence"/>
</dbReference>
<dbReference type="InterPro" id="IPR001584">
    <property type="entry name" value="Integrase_cat-core"/>
</dbReference>
<dbReference type="EMBL" id="PJQL01002990">
    <property type="protein sequence ID" value="RCH82506.1"/>
    <property type="molecule type" value="Genomic_DNA"/>
</dbReference>
<proteinExistence type="predicted"/>
<dbReference type="PANTHER" id="PTHR37984:SF5">
    <property type="entry name" value="PROTEIN NYNRIN-LIKE"/>
    <property type="match status" value="1"/>
</dbReference>
<dbReference type="PANTHER" id="PTHR37984">
    <property type="entry name" value="PROTEIN CBG26694"/>
    <property type="match status" value="1"/>
</dbReference>
<gene>
    <name evidence="2" type="ORF">CU097_002573</name>
</gene>
<dbReference type="PROSITE" id="PS50994">
    <property type="entry name" value="INTEGRASE"/>
    <property type="match status" value="1"/>
</dbReference>
<dbReference type="InterPro" id="IPR036397">
    <property type="entry name" value="RNaseH_sf"/>
</dbReference>
<dbReference type="GO" id="GO:0015074">
    <property type="term" value="P:DNA integration"/>
    <property type="evidence" value="ECO:0007669"/>
    <property type="project" value="InterPro"/>
</dbReference>
<organism evidence="2 3">
    <name type="scientific">Rhizopus azygosporus</name>
    <name type="common">Rhizopus microsporus var. azygosporus</name>
    <dbReference type="NCBI Taxonomy" id="86630"/>
    <lineage>
        <taxon>Eukaryota</taxon>
        <taxon>Fungi</taxon>
        <taxon>Fungi incertae sedis</taxon>
        <taxon>Mucoromycota</taxon>
        <taxon>Mucoromycotina</taxon>
        <taxon>Mucoromycetes</taxon>
        <taxon>Mucorales</taxon>
        <taxon>Mucorineae</taxon>
        <taxon>Rhizopodaceae</taxon>
        <taxon>Rhizopus</taxon>
    </lineage>
</organism>
<evidence type="ECO:0000313" key="2">
    <source>
        <dbReference type="EMBL" id="RCH82506.1"/>
    </source>
</evidence>
<protein>
    <recommendedName>
        <fullName evidence="1">Integrase catalytic domain-containing protein</fullName>
    </recommendedName>
</protein>
<comment type="caution">
    <text evidence="2">The sequence shown here is derived from an EMBL/GenBank/DDBJ whole genome shotgun (WGS) entry which is preliminary data.</text>
</comment>
<evidence type="ECO:0000259" key="1">
    <source>
        <dbReference type="PROSITE" id="PS50994"/>
    </source>
</evidence>
<dbReference type="STRING" id="86630.A0A367IXY9"/>
<feature type="domain" description="Integrase catalytic" evidence="1">
    <location>
        <begin position="1"/>
        <end position="132"/>
    </location>
</feature>
<dbReference type="GO" id="GO:0005634">
    <property type="term" value="C:nucleus"/>
    <property type="evidence" value="ECO:0007669"/>
    <property type="project" value="UniProtKB-ARBA"/>
</dbReference>